<dbReference type="InterPro" id="IPR029058">
    <property type="entry name" value="AB_hydrolase_fold"/>
</dbReference>
<dbReference type="PANTHER" id="PTHR45527:SF1">
    <property type="entry name" value="FATTY ACID SYNTHASE"/>
    <property type="match status" value="1"/>
</dbReference>
<dbReference type="SUPFAM" id="SSF52777">
    <property type="entry name" value="CoA-dependent acyltransferases"/>
    <property type="match status" value="1"/>
</dbReference>
<dbReference type="GO" id="GO:0003824">
    <property type="term" value="F:catalytic activity"/>
    <property type="evidence" value="ECO:0007669"/>
    <property type="project" value="InterPro"/>
</dbReference>
<dbReference type="Pfam" id="PF00550">
    <property type="entry name" value="PP-binding"/>
    <property type="match status" value="1"/>
</dbReference>
<dbReference type="Gene3D" id="3.40.50.1820">
    <property type="entry name" value="alpha/beta hydrolase"/>
    <property type="match status" value="1"/>
</dbReference>
<dbReference type="CDD" id="cd05930">
    <property type="entry name" value="A_NRPS"/>
    <property type="match status" value="1"/>
</dbReference>
<dbReference type="PANTHER" id="PTHR45527">
    <property type="entry name" value="NONRIBOSOMAL PEPTIDE SYNTHETASE"/>
    <property type="match status" value="1"/>
</dbReference>
<dbReference type="Gene3D" id="3.30.559.30">
    <property type="entry name" value="Nonribosomal peptide synthetase, condensation domain"/>
    <property type="match status" value="1"/>
</dbReference>
<dbReference type="SUPFAM" id="SSF47336">
    <property type="entry name" value="ACP-like"/>
    <property type="match status" value="1"/>
</dbReference>
<dbReference type="FunFam" id="3.40.50.12780:FF:000012">
    <property type="entry name" value="Non-ribosomal peptide synthetase"/>
    <property type="match status" value="1"/>
</dbReference>
<dbReference type="InterPro" id="IPR006162">
    <property type="entry name" value="Ppantetheine_attach_site"/>
</dbReference>
<name>A0A917BS00_9PROT</name>
<evidence type="ECO:0000313" key="6">
    <source>
        <dbReference type="Proteomes" id="UP000632498"/>
    </source>
</evidence>
<dbReference type="InterPro" id="IPR020845">
    <property type="entry name" value="AMP-binding_CS"/>
</dbReference>
<protein>
    <recommendedName>
        <fullName evidence="4">Carrier domain-containing protein</fullName>
    </recommendedName>
</protein>
<dbReference type="SUPFAM" id="SSF53474">
    <property type="entry name" value="alpha/beta-Hydrolases"/>
    <property type="match status" value="1"/>
</dbReference>
<dbReference type="FunFam" id="3.40.50.980:FF:000001">
    <property type="entry name" value="Non-ribosomal peptide synthetase"/>
    <property type="match status" value="1"/>
</dbReference>
<dbReference type="Gene3D" id="2.30.38.10">
    <property type="entry name" value="Luciferase, Domain 3"/>
    <property type="match status" value="1"/>
</dbReference>
<feature type="domain" description="Carrier" evidence="4">
    <location>
        <begin position="751"/>
        <end position="826"/>
    </location>
</feature>
<dbReference type="Pfam" id="PF00668">
    <property type="entry name" value="Condensation"/>
    <property type="match status" value="1"/>
</dbReference>
<dbReference type="Pfam" id="PF00975">
    <property type="entry name" value="Thioesterase"/>
    <property type="match status" value="1"/>
</dbReference>
<dbReference type="InterPro" id="IPR045851">
    <property type="entry name" value="AMP-bd_C_sf"/>
</dbReference>
<evidence type="ECO:0000256" key="2">
    <source>
        <dbReference type="ARBA" id="ARBA00022450"/>
    </source>
</evidence>
<dbReference type="PROSITE" id="PS50075">
    <property type="entry name" value="CARRIER"/>
    <property type="match status" value="1"/>
</dbReference>
<comment type="cofactor">
    <cofactor evidence="1">
        <name>pantetheine 4'-phosphate</name>
        <dbReference type="ChEBI" id="CHEBI:47942"/>
    </cofactor>
</comment>
<dbReference type="GO" id="GO:0044550">
    <property type="term" value="P:secondary metabolite biosynthetic process"/>
    <property type="evidence" value="ECO:0007669"/>
    <property type="project" value="TreeGrafter"/>
</dbReference>
<comment type="caution">
    <text evidence="5">The sequence shown here is derived from an EMBL/GenBank/DDBJ whole genome shotgun (WGS) entry which is preliminary data.</text>
</comment>
<dbReference type="NCBIfam" id="TIGR01733">
    <property type="entry name" value="AA-adenyl-dom"/>
    <property type="match status" value="1"/>
</dbReference>
<dbReference type="InterPro" id="IPR025110">
    <property type="entry name" value="AMP-bd_C"/>
</dbReference>
<dbReference type="SMART" id="SM00824">
    <property type="entry name" value="PKS_TE"/>
    <property type="match status" value="1"/>
</dbReference>
<organism evidence="5 6">
    <name type="scientific">Terasakiella brassicae</name>
    <dbReference type="NCBI Taxonomy" id="1634917"/>
    <lineage>
        <taxon>Bacteria</taxon>
        <taxon>Pseudomonadati</taxon>
        <taxon>Pseudomonadota</taxon>
        <taxon>Alphaproteobacteria</taxon>
        <taxon>Rhodospirillales</taxon>
        <taxon>Terasakiellaceae</taxon>
        <taxon>Terasakiella</taxon>
    </lineage>
</organism>
<dbReference type="RefSeq" id="WP_188661385.1">
    <property type="nucleotide sequence ID" value="NZ_BMHV01000003.1"/>
</dbReference>
<dbReference type="FunFam" id="2.30.38.10:FF:000001">
    <property type="entry name" value="Non-ribosomal peptide synthetase PvdI"/>
    <property type="match status" value="1"/>
</dbReference>
<dbReference type="EMBL" id="BMHV01000003">
    <property type="protein sequence ID" value="GGF55285.1"/>
    <property type="molecule type" value="Genomic_DNA"/>
</dbReference>
<keyword evidence="2" id="KW-0596">Phosphopantetheine</keyword>
<evidence type="ECO:0000259" key="4">
    <source>
        <dbReference type="PROSITE" id="PS50075"/>
    </source>
</evidence>
<dbReference type="InterPro" id="IPR036736">
    <property type="entry name" value="ACP-like_sf"/>
</dbReference>
<dbReference type="Gene3D" id="1.10.1200.10">
    <property type="entry name" value="ACP-like"/>
    <property type="match status" value="1"/>
</dbReference>
<dbReference type="SUPFAM" id="SSF56801">
    <property type="entry name" value="Acetyl-CoA synthetase-like"/>
    <property type="match status" value="1"/>
</dbReference>
<dbReference type="InterPro" id="IPR009081">
    <property type="entry name" value="PP-bd_ACP"/>
</dbReference>
<dbReference type="Gene3D" id="3.30.300.30">
    <property type="match status" value="1"/>
</dbReference>
<dbReference type="GO" id="GO:0031177">
    <property type="term" value="F:phosphopantetheine binding"/>
    <property type="evidence" value="ECO:0007669"/>
    <property type="project" value="InterPro"/>
</dbReference>
<accession>A0A917BS00</accession>
<dbReference type="InterPro" id="IPR001242">
    <property type="entry name" value="Condensation_dom"/>
</dbReference>
<dbReference type="GO" id="GO:0043041">
    <property type="term" value="P:amino acid activation for nonribosomal peptide biosynthetic process"/>
    <property type="evidence" value="ECO:0007669"/>
    <property type="project" value="TreeGrafter"/>
</dbReference>
<evidence type="ECO:0000256" key="1">
    <source>
        <dbReference type="ARBA" id="ARBA00001957"/>
    </source>
</evidence>
<dbReference type="PROSITE" id="PS00455">
    <property type="entry name" value="AMP_BINDING"/>
    <property type="match status" value="1"/>
</dbReference>
<dbReference type="SMART" id="SM00823">
    <property type="entry name" value="PKS_PP"/>
    <property type="match status" value="1"/>
</dbReference>
<reference evidence="5" key="2">
    <citation type="submission" date="2020-09" db="EMBL/GenBank/DDBJ databases">
        <authorList>
            <person name="Sun Q."/>
            <person name="Zhou Y."/>
        </authorList>
    </citation>
    <scope>NUCLEOTIDE SEQUENCE</scope>
    <source>
        <strain evidence="5">CGMCC 1.15254</strain>
    </source>
</reference>
<sequence length="1101" mass="123075">MNTMIFDRKTLDEKQFWMDLLAEGPIFCAPKADSPVFAQNGSSPAHITFTLDQGLTQQIKKIAQGPFLCGTVLLSALMICLHKYNHLPTITIGTPTRKPATPTNDNMLAIRHQIDETESFRDFLLKLREKLLNCYAHQNYPQSKLVEDLSLETDRLFDVSFAYDEIHSSFTHPDQSALSLKVEEGENATLIATFFYDNTLYRPETVQLLARYYQHILTQALSDPMQSIDTLALDTQENIWAQTEVWNNTAHDFPDDINVMELLTNMAQTYPQNPALVYRKTSISYEEMMQQVDTIAAHLQENAVGPEQLVGVCLENPFQSILAFLGILRSGAAFLPLDPNYPDDRLSYMIKDSACTLVIGDNVISERMINPDLPILSMDALCSPMTKPAAPNTSTADNLAYVIYTSGSTGNPKGALLEHRGLCNFIHAQGRLFDMTPNSRVLQFASLSFDASISEIFVTLCHGAALHVATRADMSPVDPLLNLLQTQKITHLTVPPSLLGVLPQTDLPDLGCLIVAGESCPDDIAQKWSVGRTFLNGYGPTESTVCATFSHYAGTGKPLIGKPIENTKVHILDEHMRPVPVGVAGELYIESAGLARGYLNRDDLTQEKFLTNPFSPVFSNRIYRTGDLARWQTHGEVEFLGRMDHQIKLRGFRIELDEIAHVLCRHQQVENAIVISHDDDKAGLQILAFVLASSLETDDLRRFILNKLPEYMCPAHISILDDFPKLPNGKINRKALVDLQRAPSHLPERHMARDNIELALLQIWQEVLNNSDLGIHDDFFASGGHSLLAVRLLSRIERAFNQKLDLDLIFQHTSVADFAQRLRQNKDLKEKWSPLIPVRPAPNSQKNPIYCVHPAGGRVLCYLPFARELAQDIPVHGFQARGLSPHQSPFKDLKECTQTYVDALKQHQGEGPYQLLGWSGGAVIAYEMACILQKEGAEVSNLFLIDAYAPPALPNELKNMDNAALVKALLSDELRDTTSDQLRQFSENKLIDYLRDTLIKADIIPADYTYDDVARFFEVYKTNCALAHATLSPSFNGSIHLIRAEGEQSMQEKYCPDDPTLGWQSFATGDIKVHITPGNHNTMMEPPFVSALVSHLSDYLD</sequence>
<gene>
    <name evidence="5" type="ORF">GCM10011332_05850</name>
</gene>
<dbReference type="Gene3D" id="3.40.50.980">
    <property type="match status" value="2"/>
</dbReference>
<dbReference type="PROSITE" id="PS00012">
    <property type="entry name" value="PHOSPHOPANTETHEINE"/>
    <property type="match status" value="1"/>
</dbReference>
<dbReference type="InterPro" id="IPR020802">
    <property type="entry name" value="TesA-like"/>
</dbReference>
<dbReference type="Proteomes" id="UP000632498">
    <property type="component" value="Unassembled WGS sequence"/>
</dbReference>
<keyword evidence="3" id="KW-0597">Phosphoprotein</keyword>
<keyword evidence="6" id="KW-1185">Reference proteome</keyword>
<dbReference type="InterPro" id="IPR010071">
    <property type="entry name" value="AA_adenyl_dom"/>
</dbReference>
<evidence type="ECO:0000256" key="3">
    <source>
        <dbReference type="ARBA" id="ARBA00022553"/>
    </source>
</evidence>
<reference evidence="5" key="1">
    <citation type="journal article" date="2014" name="Int. J. Syst. Evol. Microbiol.">
        <title>Complete genome sequence of Corynebacterium casei LMG S-19264T (=DSM 44701T), isolated from a smear-ripened cheese.</title>
        <authorList>
            <consortium name="US DOE Joint Genome Institute (JGI-PGF)"/>
            <person name="Walter F."/>
            <person name="Albersmeier A."/>
            <person name="Kalinowski J."/>
            <person name="Ruckert C."/>
        </authorList>
    </citation>
    <scope>NUCLEOTIDE SEQUENCE</scope>
    <source>
        <strain evidence="5">CGMCC 1.15254</strain>
    </source>
</reference>
<dbReference type="InterPro" id="IPR000873">
    <property type="entry name" value="AMP-dep_synth/lig_dom"/>
</dbReference>
<dbReference type="InterPro" id="IPR001031">
    <property type="entry name" value="Thioesterase"/>
</dbReference>
<dbReference type="Pfam" id="PF00501">
    <property type="entry name" value="AMP-binding"/>
    <property type="match status" value="1"/>
</dbReference>
<dbReference type="AlphaFoldDB" id="A0A917BS00"/>
<evidence type="ECO:0000313" key="5">
    <source>
        <dbReference type="EMBL" id="GGF55285.1"/>
    </source>
</evidence>
<proteinExistence type="predicted"/>
<dbReference type="GO" id="GO:0005737">
    <property type="term" value="C:cytoplasm"/>
    <property type="evidence" value="ECO:0007669"/>
    <property type="project" value="TreeGrafter"/>
</dbReference>
<dbReference type="Pfam" id="PF13193">
    <property type="entry name" value="AMP-binding_C"/>
    <property type="match status" value="1"/>
</dbReference>
<dbReference type="InterPro" id="IPR020806">
    <property type="entry name" value="PKS_PP-bd"/>
</dbReference>